<dbReference type="EMBL" id="JRYO01000062">
    <property type="protein sequence ID" value="KHE93308.1"/>
    <property type="molecule type" value="Genomic_DNA"/>
</dbReference>
<dbReference type="SUPFAM" id="SSF50118">
    <property type="entry name" value="Cell growth inhibitor/plasmid maintenance toxic component"/>
    <property type="match status" value="1"/>
</dbReference>
<organism evidence="1 2">
    <name type="scientific">Candidatus Scalindua brodae</name>
    <dbReference type="NCBI Taxonomy" id="237368"/>
    <lineage>
        <taxon>Bacteria</taxon>
        <taxon>Pseudomonadati</taxon>
        <taxon>Planctomycetota</taxon>
        <taxon>Candidatus Brocadiia</taxon>
        <taxon>Candidatus Brocadiales</taxon>
        <taxon>Candidatus Scalinduaceae</taxon>
        <taxon>Candidatus Scalindua</taxon>
    </lineage>
</organism>
<comment type="caution">
    <text evidence="1">The sequence shown here is derived from an EMBL/GenBank/DDBJ whole genome shotgun (WGS) entry which is preliminary data.</text>
</comment>
<dbReference type="Gene3D" id="2.30.30.110">
    <property type="match status" value="1"/>
</dbReference>
<protein>
    <recommendedName>
        <fullName evidence="3">PemK-like protein</fullName>
    </recommendedName>
</protein>
<dbReference type="InterPro" id="IPR003477">
    <property type="entry name" value="PemK-like"/>
</dbReference>
<accession>A0A0B0EQ87</accession>
<dbReference type="InterPro" id="IPR011067">
    <property type="entry name" value="Plasmid_toxin/cell-grow_inhib"/>
</dbReference>
<name>A0A0B0EQ87_9BACT</name>
<dbReference type="PANTHER" id="PTHR33988">
    <property type="entry name" value="ENDORIBONUCLEASE MAZF-RELATED"/>
    <property type="match status" value="1"/>
</dbReference>
<dbReference type="GO" id="GO:0003677">
    <property type="term" value="F:DNA binding"/>
    <property type="evidence" value="ECO:0007669"/>
    <property type="project" value="InterPro"/>
</dbReference>
<dbReference type="eggNOG" id="COG2337">
    <property type="taxonomic scope" value="Bacteria"/>
</dbReference>
<sequence length="119" mass="13448">MSGKITYKQRDIVLTKFPFSNLVDFKVRPVLVLSKNSYNRKYADVIVCAVTSNLEESEYGHTITTASLEEGHLKLTNKIRVDAIANIEQAIIIKKIGCLKSALFNKVLKMIDTLFIDIK</sequence>
<proteinExistence type="predicted"/>
<reference evidence="1 2" key="1">
    <citation type="submission" date="2014-10" db="EMBL/GenBank/DDBJ databases">
        <title>Draft genome of anammox bacterium scalindua brodae, obtained using differential coverage binning of sequence data from two enrichment reactors.</title>
        <authorList>
            <person name="Speth D.R."/>
            <person name="Russ L."/>
            <person name="Kartal B."/>
            <person name="Op den Camp H.J."/>
            <person name="Dutilh B.E."/>
            <person name="Jetten M.S."/>
        </authorList>
    </citation>
    <scope>NUCLEOTIDE SEQUENCE [LARGE SCALE GENOMIC DNA]</scope>
    <source>
        <strain evidence="1">RU1</strain>
    </source>
</reference>
<dbReference type="PANTHER" id="PTHR33988:SF2">
    <property type="entry name" value="ENDORIBONUCLEASE MAZF"/>
    <property type="match status" value="1"/>
</dbReference>
<evidence type="ECO:0008006" key="3">
    <source>
        <dbReference type="Google" id="ProtNLM"/>
    </source>
</evidence>
<dbReference type="Proteomes" id="UP000030652">
    <property type="component" value="Unassembled WGS sequence"/>
</dbReference>
<dbReference type="GO" id="GO:0004521">
    <property type="term" value="F:RNA endonuclease activity"/>
    <property type="evidence" value="ECO:0007669"/>
    <property type="project" value="TreeGrafter"/>
</dbReference>
<dbReference type="GO" id="GO:0016075">
    <property type="term" value="P:rRNA catabolic process"/>
    <property type="evidence" value="ECO:0007669"/>
    <property type="project" value="TreeGrafter"/>
</dbReference>
<evidence type="ECO:0000313" key="1">
    <source>
        <dbReference type="EMBL" id="KHE93308.1"/>
    </source>
</evidence>
<gene>
    <name evidence="1" type="ORF">SCABRO_00936</name>
</gene>
<dbReference type="AlphaFoldDB" id="A0A0B0EQ87"/>
<evidence type="ECO:0000313" key="2">
    <source>
        <dbReference type="Proteomes" id="UP000030652"/>
    </source>
</evidence>
<dbReference type="Pfam" id="PF02452">
    <property type="entry name" value="PemK_toxin"/>
    <property type="match status" value="1"/>
</dbReference>
<dbReference type="GO" id="GO:0006402">
    <property type="term" value="P:mRNA catabolic process"/>
    <property type="evidence" value="ECO:0007669"/>
    <property type="project" value="TreeGrafter"/>
</dbReference>